<name>A0ABQ9GX24_9NEOP</name>
<evidence type="ECO:0000259" key="2">
    <source>
        <dbReference type="Pfam" id="PF13843"/>
    </source>
</evidence>
<sequence>MEVLMKSDDSSTSDISSDSEPDGVVEDYRPEESSSDDECFPESDSSPGDVWCEDVLTDIVKPTSAEIVVKREKNASDRYQNNVDDADEDSTEAPVRPSFTRDTHVSEPKALFGLYYLAGVLKLNSGTTREQFDKHTGVIYFRCTMSKARFEFMTNSLLFDDRERSERRKNDRLDAIREVFDHGVTTSQKLNVPS</sequence>
<feature type="region of interest" description="Disordered" evidence="1">
    <location>
        <begin position="72"/>
        <end position="102"/>
    </location>
</feature>
<dbReference type="Pfam" id="PF13843">
    <property type="entry name" value="DDE_Tnp_1_7"/>
    <property type="match status" value="1"/>
</dbReference>
<proteinExistence type="predicted"/>
<evidence type="ECO:0000313" key="3">
    <source>
        <dbReference type="EMBL" id="KAJ8876583.1"/>
    </source>
</evidence>
<gene>
    <name evidence="3" type="ORF">PR048_021028</name>
</gene>
<feature type="region of interest" description="Disordered" evidence="1">
    <location>
        <begin position="1"/>
        <end position="49"/>
    </location>
</feature>
<organism evidence="3 4">
    <name type="scientific">Dryococelus australis</name>
    <dbReference type="NCBI Taxonomy" id="614101"/>
    <lineage>
        <taxon>Eukaryota</taxon>
        <taxon>Metazoa</taxon>
        <taxon>Ecdysozoa</taxon>
        <taxon>Arthropoda</taxon>
        <taxon>Hexapoda</taxon>
        <taxon>Insecta</taxon>
        <taxon>Pterygota</taxon>
        <taxon>Neoptera</taxon>
        <taxon>Polyneoptera</taxon>
        <taxon>Phasmatodea</taxon>
        <taxon>Verophasmatodea</taxon>
        <taxon>Anareolatae</taxon>
        <taxon>Phasmatidae</taxon>
        <taxon>Eurycanthinae</taxon>
        <taxon>Dryococelus</taxon>
    </lineage>
</organism>
<dbReference type="EMBL" id="JARBHB010000008">
    <property type="protein sequence ID" value="KAJ8876583.1"/>
    <property type="molecule type" value="Genomic_DNA"/>
</dbReference>
<feature type="domain" description="PiggyBac transposable element-derived protein" evidence="2">
    <location>
        <begin position="70"/>
        <end position="194"/>
    </location>
</feature>
<reference evidence="3 4" key="1">
    <citation type="submission" date="2023-02" db="EMBL/GenBank/DDBJ databases">
        <title>LHISI_Scaffold_Assembly.</title>
        <authorList>
            <person name="Stuart O.P."/>
            <person name="Cleave R."/>
            <person name="Magrath M.J.L."/>
            <person name="Mikheyev A.S."/>
        </authorList>
    </citation>
    <scope>NUCLEOTIDE SEQUENCE [LARGE SCALE GENOMIC DNA]</scope>
    <source>
        <strain evidence="3">Daus_M_001</strain>
        <tissue evidence="3">Leg muscle</tissue>
    </source>
</reference>
<protein>
    <recommendedName>
        <fullName evidence="2">PiggyBac transposable element-derived protein domain-containing protein</fullName>
    </recommendedName>
</protein>
<evidence type="ECO:0000256" key="1">
    <source>
        <dbReference type="SAM" id="MobiDB-lite"/>
    </source>
</evidence>
<comment type="caution">
    <text evidence="3">The sequence shown here is derived from an EMBL/GenBank/DDBJ whole genome shotgun (WGS) entry which is preliminary data.</text>
</comment>
<accession>A0ABQ9GX24</accession>
<evidence type="ECO:0000313" key="4">
    <source>
        <dbReference type="Proteomes" id="UP001159363"/>
    </source>
</evidence>
<keyword evidence="4" id="KW-1185">Reference proteome</keyword>
<dbReference type="Proteomes" id="UP001159363">
    <property type="component" value="Chromosome 7"/>
</dbReference>
<dbReference type="InterPro" id="IPR029526">
    <property type="entry name" value="PGBD"/>
</dbReference>